<proteinExistence type="predicted"/>
<reference evidence="1 2" key="1">
    <citation type="submission" date="2019-06" db="EMBL/GenBank/DDBJ databases">
        <title>Genome sequencing of plant associated microbes to promote plant fitness in Sorghum bicolor and Oryza sativa.</title>
        <authorList>
            <person name="Coleman-Derr D."/>
        </authorList>
    </citation>
    <scope>NUCLEOTIDE SEQUENCE [LARGE SCALE GENOMIC DNA]</scope>
    <source>
        <strain evidence="1 2">KV-663</strain>
    </source>
</reference>
<comment type="caution">
    <text evidence="1">The sequence shown here is derived from an EMBL/GenBank/DDBJ whole genome shotgun (WGS) entry which is preliminary data.</text>
</comment>
<dbReference type="Proteomes" id="UP000316747">
    <property type="component" value="Unassembled WGS sequence"/>
</dbReference>
<protein>
    <submittedName>
        <fullName evidence="1">Uncharacterized protein</fullName>
    </submittedName>
</protein>
<keyword evidence="2" id="KW-1185">Reference proteome</keyword>
<accession>A0A543HTP5</accession>
<evidence type="ECO:0000313" key="1">
    <source>
        <dbReference type="EMBL" id="TQM61737.1"/>
    </source>
</evidence>
<dbReference type="AlphaFoldDB" id="A0A543HTP5"/>
<dbReference type="RefSeq" id="WP_141843558.1">
    <property type="nucleotide sequence ID" value="NZ_VFPM01000002.1"/>
</dbReference>
<evidence type="ECO:0000313" key="2">
    <source>
        <dbReference type="Proteomes" id="UP000316747"/>
    </source>
</evidence>
<name>A0A543HTP5_9MICO</name>
<sequence length="517" mass="57053">MSVVVAEWRPVEACLLQQALRLTNEAFAARLGSAARTIAKWHANPAMRLTLDMQQALDTMLERATEEQRLRFTRLVAPPWEKQPEHREPWRRRLNADGDVASALDCLDGIRQEPPGTTRRDVEELLCDGGAERLQARVRARGSLDRAVVADIVRHFYSTSPAGFGTVVLTLPGIREATTLVARDAWLDPRLDLESGSQGFQLVHELPSVEVPKTPSLIQAATLRLAEILLARTRFVDAPVYRMVRRPGEGGVVGAQFALDTFARYGLTWNLLEAEVCDLALGLRDNLPLRELLLPSATAVLEPASRICVGGAQALCAFARPPEGDAPADYLLLVQERSPQVVNATGRLAAIPKCFHQPINDATRDLGLGRTMMRELEEELFGRDELDAGRGGNTIADPMHPSRLSPPMRWLVGSHRWGMEGTGFGFNLTTGNYEYAALIAVHDEDFWNRFGGVIETNWESSRLRTLSSRDGPGIAAVMREPGWSDEGLVAFALGLKRLAELDPERVVLPPFEIGVET</sequence>
<dbReference type="EMBL" id="VFPM01000002">
    <property type="protein sequence ID" value="TQM61737.1"/>
    <property type="molecule type" value="Genomic_DNA"/>
</dbReference>
<organism evidence="1 2">
    <name type="scientific">Humibacillus xanthopallidus</name>
    <dbReference type="NCBI Taxonomy" id="412689"/>
    <lineage>
        <taxon>Bacteria</taxon>
        <taxon>Bacillati</taxon>
        <taxon>Actinomycetota</taxon>
        <taxon>Actinomycetes</taxon>
        <taxon>Micrococcales</taxon>
        <taxon>Intrasporangiaceae</taxon>
        <taxon>Humibacillus</taxon>
    </lineage>
</organism>
<gene>
    <name evidence="1" type="ORF">FBY41_1750</name>
</gene>
<dbReference type="OrthoDB" id="4523834at2"/>